<evidence type="ECO:0000313" key="6">
    <source>
        <dbReference type="Proteomes" id="UP001201812"/>
    </source>
</evidence>
<gene>
    <name evidence="5" type="ORF">DdX_21672</name>
</gene>
<dbReference type="PANTHER" id="PTHR30563:SF0">
    <property type="entry name" value="DNA RECOMBINATION PROTEIN RMUC"/>
    <property type="match status" value="1"/>
</dbReference>
<evidence type="ECO:0000256" key="1">
    <source>
        <dbReference type="ARBA" id="ARBA00023054"/>
    </source>
</evidence>
<feature type="region of interest" description="Disordered" evidence="4">
    <location>
        <begin position="354"/>
        <end position="385"/>
    </location>
</feature>
<organism evidence="5 6">
    <name type="scientific">Ditylenchus destructor</name>
    <dbReference type="NCBI Taxonomy" id="166010"/>
    <lineage>
        <taxon>Eukaryota</taxon>
        <taxon>Metazoa</taxon>
        <taxon>Ecdysozoa</taxon>
        <taxon>Nematoda</taxon>
        <taxon>Chromadorea</taxon>
        <taxon>Rhabditida</taxon>
        <taxon>Tylenchina</taxon>
        <taxon>Tylenchomorpha</taxon>
        <taxon>Sphaerularioidea</taxon>
        <taxon>Anguinidae</taxon>
        <taxon>Anguininae</taxon>
        <taxon>Ditylenchus</taxon>
    </lineage>
</organism>
<evidence type="ECO:0000256" key="3">
    <source>
        <dbReference type="SAM" id="Coils"/>
    </source>
</evidence>
<proteinExistence type="predicted"/>
<dbReference type="Pfam" id="PF02646">
    <property type="entry name" value="RmuC"/>
    <property type="match status" value="2"/>
</dbReference>
<dbReference type="Proteomes" id="UP001201812">
    <property type="component" value="Unassembled WGS sequence"/>
</dbReference>
<evidence type="ECO:0000256" key="4">
    <source>
        <dbReference type="SAM" id="MobiDB-lite"/>
    </source>
</evidence>
<evidence type="ECO:0000313" key="5">
    <source>
        <dbReference type="EMBL" id="KAI1691743.1"/>
    </source>
</evidence>
<protein>
    <submittedName>
        <fullName evidence="5">RmuC family domain-containing protein</fullName>
    </submittedName>
</protein>
<evidence type="ECO:0000256" key="2">
    <source>
        <dbReference type="ARBA" id="ARBA00023172"/>
    </source>
</evidence>
<sequence>MKLYELRVRECDARIRPGPDLRIACRRGCRLVRRRAPHRRDPCRARQARGRFKAAIIDLAGAEERLRELPELRDQLDSIRDERDIARLELTELRTKASAFEERLEEFKGARELMAGQFRELAGQMLSQTQEAFLKRAEDRFRQSEVTAGQNLKALLQPVNERLQRYEEGVAKVEAERRDAFGELKGQIEQMRIGQERVSSEAAKLVNSLRNAPSRAAAGASSSSRMCSKPAASPSTPISRPKSASRRKRAGGSARRDRPRARRKALVIDAKVSLNAYQDAFGAVEEGERQAGLAQHAAAMKAHVNALGNKAYWTQFDDAPDYVIMFVPGEHFLSAALEHDHSLWDFAFEKARAAGDPDQSDRHRPHRRGGVAAGEARQGGTPDRRAWQGAVRRLAKAMGDLRLVGIGLNSAVKNFNTFASSIETRALVSARKLKELNVETGAREIESVASVELLASHAGAPDADEAPGPGCGIGRKLLFRLIFGAAVGRPVYTVGETTWLARSKQGVRA</sequence>
<dbReference type="PANTHER" id="PTHR30563">
    <property type="entry name" value="DNA RECOMBINATION PROTEIN RMUC"/>
    <property type="match status" value="1"/>
</dbReference>
<keyword evidence="6" id="KW-1185">Reference proteome</keyword>
<feature type="coiled-coil region" evidence="3">
    <location>
        <begin position="62"/>
        <end position="110"/>
    </location>
</feature>
<keyword evidence="1 3" id="KW-0175">Coiled coil</keyword>
<feature type="region of interest" description="Disordered" evidence="4">
    <location>
        <begin position="216"/>
        <end position="262"/>
    </location>
</feature>
<dbReference type="EMBL" id="JAKKPZ010000877">
    <property type="protein sequence ID" value="KAI1691743.1"/>
    <property type="molecule type" value="Genomic_DNA"/>
</dbReference>
<reference evidence="5" key="1">
    <citation type="submission" date="2022-01" db="EMBL/GenBank/DDBJ databases">
        <title>Genome Sequence Resource for Two Populations of Ditylenchus destructor, the Migratory Endoparasitic Phytonematode.</title>
        <authorList>
            <person name="Zhang H."/>
            <person name="Lin R."/>
            <person name="Xie B."/>
        </authorList>
    </citation>
    <scope>NUCLEOTIDE SEQUENCE</scope>
    <source>
        <strain evidence="5">BazhouSP</strain>
    </source>
</reference>
<dbReference type="GO" id="GO:0006310">
    <property type="term" value="P:DNA recombination"/>
    <property type="evidence" value="ECO:0007669"/>
    <property type="project" value="UniProtKB-KW"/>
</dbReference>
<keyword evidence="2" id="KW-0233">DNA recombination</keyword>
<name>A0AAD4QVC9_9BILA</name>
<accession>A0AAD4QVC9</accession>
<comment type="caution">
    <text evidence="5">The sequence shown here is derived from an EMBL/GenBank/DDBJ whole genome shotgun (WGS) entry which is preliminary data.</text>
</comment>
<dbReference type="InterPro" id="IPR003798">
    <property type="entry name" value="DNA_recombination_RmuC"/>
</dbReference>
<dbReference type="AlphaFoldDB" id="A0AAD4QVC9"/>